<accession>A0A165HP87</accession>
<feature type="compositionally biased region" description="Basic and acidic residues" evidence="1">
    <location>
        <begin position="434"/>
        <end position="444"/>
    </location>
</feature>
<feature type="compositionally biased region" description="Basic residues" evidence="1">
    <location>
        <begin position="385"/>
        <end position="398"/>
    </location>
</feature>
<dbReference type="AlphaFoldDB" id="A0A165HP87"/>
<feature type="region of interest" description="Disordered" evidence="1">
    <location>
        <begin position="372"/>
        <end position="398"/>
    </location>
</feature>
<dbReference type="InParanoid" id="A0A165HP87"/>
<dbReference type="Proteomes" id="UP000076842">
    <property type="component" value="Unassembled WGS sequence"/>
</dbReference>
<evidence type="ECO:0000313" key="2">
    <source>
        <dbReference type="EMBL" id="KZT59551.1"/>
    </source>
</evidence>
<name>A0A165HP87_9BASI</name>
<reference evidence="2 3" key="1">
    <citation type="journal article" date="2016" name="Mol. Biol. Evol.">
        <title>Comparative Genomics of Early-Diverging Mushroom-Forming Fungi Provides Insights into the Origins of Lignocellulose Decay Capabilities.</title>
        <authorList>
            <person name="Nagy L.G."/>
            <person name="Riley R."/>
            <person name="Tritt A."/>
            <person name="Adam C."/>
            <person name="Daum C."/>
            <person name="Floudas D."/>
            <person name="Sun H."/>
            <person name="Yadav J.S."/>
            <person name="Pangilinan J."/>
            <person name="Larsson K.H."/>
            <person name="Matsuura K."/>
            <person name="Barry K."/>
            <person name="Labutti K."/>
            <person name="Kuo R."/>
            <person name="Ohm R.A."/>
            <person name="Bhattacharya S.S."/>
            <person name="Shirouzu T."/>
            <person name="Yoshinaga Y."/>
            <person name="Martin F.M."/>
            <person name="Grigoriev I.V."/>
            <person name="Hibbett D.S."/>
        </authorList>
    </citation>
    <scope>NUCLEOTIDE SEQUENCE [LARGE SCALE GENOMIC DNA]</scope>
    <source>
        <strain evidence="2 3">HHB12733</strain>
    </source>
</reference>
<protein>
    <submittedName>
        <fullName evidence="2">Uncharacterized protein</fullName>
    </submittedName>
</protein>
<proteinExistence type="predicted"/>
<gene>
    <name evidence="2" type="ORF">CALCODRAFT_186216</name>
</gene>
<organism evidence="2 3">
    <name type="scientific">Calocera cornea HHB12733</name>
    <dbReference type="NCBI Taxonomy" id="1353952"/>
    <lineage>
        <taxon>Eukaryota</taxon>
        <taxon>Fungi</taxon>
        <taxon>Dikarya</taxon>
        <taxon>Basidiomycota</taxon>
        <taxon>Agaricomycotina</taxon>
        <taxon>Dacrymycetes</taxon>
        <taxon>Dacrymycetales</taxon>
        <taxon>Dacrymycetaceae</taxon>
        <taxon>Calocera</taxon>
    </lineage>
</organism>
<feature type="region of interest" description="Disordered" evidence="1">
    <location>
        <begin position="426"/>
        <end position="483"/>
    </location>
</feature>
<evidence type="ECO:0000313" key="3">
    <source>
        <dbReference type="Proteomes" id="UP000076842"/>
    </source>
</evidence>
<keyword evidence="3" id="KW-1185">Reference proteome</keyword>
<evidence type="ECO:0000256" key="1">
    <source>
        <dbReference type="SAM" id="MobiDB-lite"/>
    </source>
</evidence>
<sequence length="483" mass="51889">MRLLGEGWTHTGAHRPHMARPCEGVVRFREGGQVGGGCVARAAGRGGERGLYAPLGEGRGGGVAGRGGNCWGDGKARETRQQGEGDIRAGMECPAGCVWEMEAAFPLALVLWGCVHGQAATAWAVGSAAGLPGPGGGGGPRSVWILGLSPVAPGQPATHNRAEAEIGRRTLLVDTVRYAWLPCVCVCVCVWARVSRDAAGGMFACGSAGLTYGLALVWERGRWPGMEFAVTVAVAGSKCCYMCLGRARLRVQVRIRVRARRVCVGVQWAQARAKRGGREACVRGMVSECLPTDRDSRRERGGGRSNRWAQGTGHRVVIRICLNARQGGAGLRWRWWDPFPAATQRNVARFPSVQFSSVQFGSLPFCASRFPGQSCQGKRREARSSKRKRKRGRTGNRSCRRAIEGWQPERPLHTAYGCHGPPSLSQFTLPPTSDIRHPTSDIRHPVPAHNTVIQRRVSPLGRPVPGSPGADDAITPPCPASRV</sequence>
<dbReference type="EMBL" id="KV423939">
    <property type="protein sequence ID" value="KZT59551.1"/>
    <property type="molecule type" value="Genomic_DNA"/>
</dbReference>